<evidence type="ECO:0000256" key="1">
    <source>
        <dbReference type="SAM" id="MobiDB-lite"/>
    </source>
</evidence>
<evidence type="ECO:0000313" key="3">
    <source>
        <dbReference type="Proteomes" id="UP000276215"/>
    </source>
</evidence>
<reference evidence="2 3" key="1">
    <citation type="journal article" date="2018" name="Nat. Ecol. Evol.">
        <title>Pezizomycetes genomes reveal the molecular basis of ectomycorrhizal truffle lifestyle.</title>
        <authorList>
            <person name="Murat C."/>
            <person name="Payen T."/>
            <person name="Noel B."/>
            <person name="Kuo A."/>
            <person name="Morin E."/>
            <person name="Chen J."/>
            <person name="Kohler A."/>
            <person name="Krizsan K."/>
            <person name="Balestrini R."/>
            <person name="Da Silva C."/>
            <person name="Montanini B."/>
            <person name="Hainaut M."/>
            <person name="Levati E."/>
            <person name="Barry K.W."/>
            <person name="Belfiori B."/>
            <person name="Cichocki N."/>
            <person name="Clum A."/>
            <person name="Dockter R.B."/>
            <person name="Fauchery L."/>
            <person name="Guy J."/>
            <person name="Iotti M."/>
            <person name="Le Tacon F."/>
            <person name="Lindquist E.A."/>
            <person name="Lipzen A."/>
            <person name="Malagnac F."/>
            <person name="Mello A."/>
            <person name="Molinier V."/>
            <person name="Miyauchi S."/>
            <person name="Poulain J."/>
            <person name="Riccioni C."/>
            <person name="Rubini A."/>
            <person name="Sitrit Y."/>
            <person name="Splivallo R."/>
            <person name="Traeger S."/>
            <person name="Wang M."/>
            <person name="Zifcakova L."/>
            <person name="Wipf D."/>
            <person name="Zambonelli A."/>
            <person name="Paolocci F."/>
            <person name="Nowrousian M."/>
            <person name="Ottonello S."/>
            <person name="Baldrian P."/>
            <person name="Spatafora J.W."/>
            <person name="Henrissat B."/>
            <person name="Nagy L.G."/>
            <person name="Aury J.M."/>
            <person name="Wincker P."/>
            <person name="Grigoriev I.V."/>
            <person name="Bonfante P."/>
            <person name="Martin F.M."/>
        </authorList>
    </citation>
    <scope>NUCLEOTIDE SEQUENCE [LARGE SCALE GENOMIC DNA]</scope>
    <source>
        <strain evidence="2 3">120613-1</strain>
    </source>
</reference>
<proteinExistence type="predicted"/>
<sequence length="69" mass="7509">TRCRLESSPDFSCVGPGLYWGHGTFIPWEVWSLKVVKTFATLLNSIHHPHQGGKRSSPAGGASDLPFVS</sequence>
<keyword evidence="3" id="KW-1185">Reference proteome</keyword>
<dbReference type="EMBL" id="ML120504">
    <property type="protein sequence ID" value="RPA91103.1"/>
    <property type="molecule type" value="Genomic_DNA"/>
</dbReference>
<protein>
    <submittedName>
        <fullName evidence="2">Uncharacterized protein</fullName>
    </submittedName>
</protein>
<evidence type="ECO:0000313" key="2">
    <source>
        <dbReference type="EMBL" id="RPA91103.1"/>
    </source>
</evidence>
<dbReference type="AlphaFoldDB" id="A0A3N4IY56"/>
<name>A0A3N4IY56_9PEZI</name>
<feature type="non-terminal residue" evidence="2">
    <location>
        <position position="1"/>
    </location>
</feature>
<dbReference type="OrthoDB" id="3439624at2759"/>
<organism evidence="2 3">
    <name type="scientific">Choiromyces venosus 120613-1</name>
    <dbReference type="NCBI Taxonomy" id="1336337"/>
    <lineage>
        <taxon>Eukaryota</taxon>
        <taxon>Fungi</taxon>
        <taxon>Dikarya</taxon>
        <taxon>Ascomycota</taxon>
        <taxon>Pezizomycotina</taxon>
        <taxon>Pezizomycetes</taxon>
        <taxon>Pezizales</taxon>
        <taxon>Tuberaceae</taxon>
        <taxon>Choiromyces</taxon>
    </lineage>
</organism>
<dbReference type="Proteomes" id="UP000276215">
    <property type="component" value="Unassembled WGS sequence"/>
</dbReference>
<gene>
    <name evidence="2" type="ORF">L873DRAFT_1715310</name>
</gene>
<accession>A0A3N4IY56</accession>
<feature type="region of interest" description="Disordered" evidence="1">
    <location>
        <begin position="47"/>
        <end position="69"/>
    </location>
</feature>